<dbReference type="InterPro" id="IPR015391">
    <property type="entry name" value="SurA_N"/>
</dbReference>
<evidence type="ECO:0000256" key="3">
    <source>
        <dbReference type="ARBA" id="ARBA00022764"/>
    </source>
</evidence>
<evidence type="ECO:0000313" key="12">
    <source>
        <dbReference type="EMBL" id="GAN75883.1"/>
    </source>
</evidence>
<feature type="signal peptide" evidence="10">
    <location>
        <begin position="1"/>
        <end position="24"/>
    </location>
</feature>
<evidence type="ECO:0000256" key="10">
    <source>
        <dbReference type="SAM" id="SignalP"/>
    </source>
</evidence>
<dbReference type="AlphaFoldDB" id="A0A0D6P3W5"/>
<dbReference type="Pfam" id="PF09312">
    <property type="entry name" value="SurA_N"/>
    <property type="match status" value="1"/>
</dbReference>
<proteinExistence type="predicted"/>
<dbReference type="InterPro" id="IPR023058">
    <property type="entry name" value="PPIase_PpiC_CS"/>
</dbReference>
<keyword evidence="3" id="KW-0574">Periplasm</keyword>
<reference evidence="12 13" key="1">
    <citation type="submission" date="2012-11" db="EMBL/GenBank/DDBJ databases">
        <title>Whole genome sequence of Acidisphaera rubrifaciens HS-AP3.</title>
        <authorList>
            <person name="Azuma Y."/>
            <person name="Higashiura N."/>
            <person name="Hirakawa H."/>
            <person name="Matsushita K."/>
        </authorList>
    </citation>
    <scope>NUCLEOTIDE SEQUENCE [LARGE SCALE GENOMIC DNA]</scope>
    <source>
        <strain evidence="12 13">HS-AP3</strain>
    </source>
</reference>
<evidence type="ECO:0000256" key="8">
    <source>
        <dbReference type="ARBA" id="ARBA00031484"/>
    </source>
</evidence>
<dbReference type="EMBL" id="BANB01000013">
    <property type="protein sequence ID" value="GAN75883.1"/>
    <property type="molecule type" value="Genomic_DNA"/>
</dbReference>
<dbReference type="Pfam" id="PF00639">
    <property type="entry name" value="Rotamase"/>
    <property type="match status" value="1"/>
</dbReference>
<sequence length="430" mass="46419">MLAQGAAGACALVATTLAPVAAHAQSSSIVAVVNGDVISEGDVENRAKLFALSAGVANTPEMLARLRPQVTRQLIDERLRLQEIQRRHVNVTDKEIAAAIHEVETRNNMPADALRRKLESDGVSFRTLVDQVRVQLGWLRVIRDQLGDAATITPAEVAEQQRILAAQTGKPQYRVSEIFIPADTPAHAPDAEKFAETVIKQLRSGAPFAVVAAQFSQSQTALEGGDLGWVEPNELDPGVARLVEQMPPGAISNPVRVPGGYDIVTLRGKREIGHDIGTMLTMRQVFLPFTTALDPQHPTEQQRSTLERAKALSAATHGCDAMEAAAKAVGSTRPVDPGPVRLETINPAAFRTLLTNLPDGKASQPLVSGDGIAVMMVCSRAEKNLAQESTEDIQRRLLGERAELVSRQLLRDLQRKAEIERRDGAATPKT</sequence>
<organism evidence="12 13">
    <name type="scientific">Acidisphaera rubrifaciens HS-AP3</name>
    <dbReference type="NCBI Taxonomy" id="1231350"/>
    <lineage>
        <taxon>Bacteria</taxon>
        <taxon>Pseudomonadati</taxon>
        <taxon>Pseudomonadota</taxon>
        <taxon>Alphaproteobacteria</taxon>
        <taxon>Acetobacterales</taxon>
        <taxon>Acetobacteraceae</taxon>
        <taxon>Acidisphaera</taxon>
    </lineage>
</organism>
<dbReference type="InterPro" id="IPR000297">
    <property type="entry name" value="PPIase_PpiC"/>
</dbReference>
<feature type="domain" description="PpiC" evidence="11">
    <location>
        <begin position="170"/>
        <end position="268"/>
    </location>
</feature>
<evidence type="ECO:0000256" key="9">
    <source>
        <dbReference type="PROSITE-ProRule" id="PRU00278"/>
    </source>
</evidence>
<dbReference type="InterPro" id="IPR046357">
    <property type="entry name" value="PPIase_dom_sf"/>
</dbReference>
<evidence type="ECO:0000259" key="11">
    <source>
        <dbReference type="PROSITE" id="PS50198"/>
    </source>
</evidence>
<evidence type="ECO:0000256" key="4">
    <source>
        <dbReference type="ARBA" id="ARBA00023110"/>
    </source>
</evidence>
<keyword evidence="13" id="KW-1185">Reference proteome</keyword>
<evidence type="ECO:0000256" key="1">
    <source>
        <dbReference type="ARBA" id="ARBA00018370"/>
    </source>
</evidence>
<evidence type="ECO:0000256" key="2">
    <source>
        <dbReference type="ARBA" id="ARBA00022729"/>
    </source>
</evidence>
<feature type="chain" id="PRO_5007765024" description="Parvulin-like PPIase" evidence="10">
    <location>
        <begin position="25"/>
        <end position="430"/>
    </location>
</feature>
<dbReference type="SUPFAM" id="SSF54534">
    <property type="entry name" value="FKBP-like"/>
    <property type="match status" value="1"/>
</dbReference>
<dbReference type="PANTHER" id="PTHR47637:SF1">
    <property type="entry name" value="CHAPERONE SURA"/>
    <property type="match status" value="1"/>
</dbReference>
<dbReference type="InterPro" id="IPR027304">
    <property type="entry name" value="Trigger_fact/SurA_dom_sf"/>
</dbReference>
<dbReference type="InterPro" id="IPR050280">
    <property type="entry name" value="OMP_Chaperone_SurA"/>
</dbReference>
<keyword evidence="4 9" id="KW-0697">Rotamase</keyword>
<evidence type="ECO:0000256" key="6">
    <source>
        <dbReference type="ARBA" id="ARBA00023235"/>
    </source>
</evidence>
<evidence type="ECO:0000313" key="13">
    <source>
        <dbReference type="Proteomes" id="UP000032680"/>
    </source>
</evidence>
<name>A0A0D6P3W5_9PROT</name>
<dbReference type="Gene3D" id="1.10.4030.10">
    <property type="entry name" value="Porin chaperone SurA, peptide-binding domain"/>
    <property type="match status" value="1"/>
</dbReference>
<comment type="caution">
    <text evidence="12">The sequence shown here is derived from an EMBL/GenBank/DDBJ whole genome shotgun (WGS) entry which is preliminary data.</text>
</comment>
<dbReference type="PANTHER" id="PTHR47637">
    <property type="entry name" value="CHAPERONE SURA"/>
    <property type="match status" value="1"/>
</dbReference>
<keyword evidence="5" id="KW-0143">Chaperone</keyword>
<protein>
    <recommendedName>
        <fullName evidence="1">Parvulin-like PPIase</fullName>
    </recommendedName>
    <alternativeName>
        <fullName evidence="7">Peptidyl-prolyl cis-trans isomerase plp</fullName>
    </alternativeName>
    <alternativeName>
        <fullName evidence="8">Rotamase plp</fullName>
    </alternativeName>
</protein>
<dbReference type="PROSITE" id="PS50198">
    <property type="entry name" value="PPIC_PPIASE_2"/>
    <property type="match status" value="1"/>
</dbReference>
<dbReference type="GO" id="GO:0003755">
    <property type="term" value="F:peptidyl-prolyl cis-trans isomerase activity"/>
    <property type="evidence" value="ECO:0007669"/>
    <property type="project" value="UniProtKB-KW"/>
</dbReference>
<evidence type="ECO:0000256" key="5">
    <source>
        <dbReference type="ARBA" id="ARBA00023186"/>
    </source>
</evidence>
<accession>A0A0D6P3W5</accession>
<dbReference type="Proteomes" id="UP000032680">
    <property type="component" value="Unassembled WGS sequence"/>
</dbReference>
<keyword evidence="2 10" id="KW-0732">Signal</keyword>
<keyword evidence="6 9" id="KW-0413">Isomerase</keyword>
<dbReference type="SUPFAM" id="SSF109998">
    <property type="entry name" value="Triger factor/SurA peptide-binding domain-like"/>
    <property type="match status" value="1"/>
</dbReference>
<dbReference type="PROSITE" id="PS01096">
    <property type="entry name" value="PPIC_PPIASE_1"/>
    <property type="match status" value="1"/>
</dbReference>
<gene>
    <name evidence="12" type="ORF">Asru_0013_03</name>
</gene>
<evidence type="ECO:0000256" key="7">
    <source>
        <dbReference type="ARBA" id="ARBA00030642"/>
    </source>
</evidence>
<dbReference type="Gene3D" id="3.10.50.40">
    <property type="match status" value="1"/>
</dbReference>